<sequence length="221" mass="25602">MLNHRHQHVEELSSAVPNCIKFLTWSSHELEGLGTPLLPPDEGLKVAENLGWPAITSHLVINSLIEAKTLMEKIRTWYGVEGCVVYFLDSHNKTIGLLKHKTLWYILLRAIRQKARSAVQNRISRPDRFSISNRVAQVEKRIKELSSWLPMDEECVIEWIKISTLFMRYVSCEKEKEIENNDMQNLFPVIWSRFLADKGISDKGTILCTNENPPEQFIFKP</sequence>
<protein>
    <submittedName>
        <fullName evidence="1">Uncharacterized protein</fullName>
    </submittedName>
</protein>
<dbReference type="AlphaFoldDB" id="A0ABD2QKR0"/>
<reference evidence="1 2" key="1">
    <citation type="submission" date="2024-11" db="EMBL/GenBank/DDBJ databases">
        <title>Adaptive evolution of stress response genes in parasites aligns with host niche diversity.</title>
        <authorList>
            <person name="Hahn C."/>
            <person name="Resl P."/>
        </authorList>
    </citation>
    <scope>NUCLEOTIDE SEQUENCE [LARGE SCALE GENOMIC DNA]</scope>
    <source>
        <strain evidence="1">EGGRZ-B1_66</strain>
        <tissue evidence="1">Body</tissue>
    </source>
</reference>
<dbReference type="PANTHER" id="PTHR38566:SF1">
    <property type="entry name" value="CHROMOSOME UNDETERMINED SCAFFOLD_18, WHOLE GENOME SHOTGUN SEQUENCE"/>
    <property type="match status" value="1"/>
</dbReference>
<dbReference type="EMBL" id="JBJKFK010000074">
    <property type="protein sequence ID" value="KAL3320129.1"/>
    <property type="molecule type" value="Genomic_DNA"/>
</dbReference>
<organism evidence="1 2">
    <name type="scientific">Cichlidogyrus casuarinus</name>
    <dbReference type="NCBI Taxonomy" id="1844966"/>
    <lineage>
        <taxon>Eukaryota</taxon>
        <taxon>Metazoa</taxon>
        <taxon>Spiralia</taxon>
        <taxon>Lophotrochozoa</taxon>
        <taxon>Platyhelminthes</taxon>
        <taxon>Monogenea</taxon>
        <taxon>Monopisthocotylea</taxon>
        <taxon>Dactylogyridea</taxon>
        <taxon>Ancyrocephalidae</taxon>
        <taxon>Cichlidogyrus</taxon>
    </lineage>
</organism>
<evidence type="ECO:0000313" key="1">
    <source>
        <dbReference type="EMBL" id="KAL3320129.1"/>
    </source>
</evidence>
<dbReference type="Proteomes" id="UP001626550">
    <property type="component" value="Unassembled WGS sequence"/>
</dbReference>
<gene>
    <name evidence="1" type="ORF">Ciccas_001196</name>
</gene>
<keyword evidence="2" id="KW-1185">Reference proteome</keyword>
<name>A0ABD2QKR0_9PLAT</name>
<proteinExistence type="predicted"/>
<comment type="caution">
    <text evidence="1">The sequence shown here is derived from an EMBL/GenBank/DDBJ whole genome shotgun (WGS) entry which is preliminary data.</text>
</comment>
<dbReference type="PANTHER" id="PTHR38566">
    <property type="entry name" value="RNA_LIG_T4_1 DOMAIN-CONTAINING PROTEIN"/>
    <property type="match status" value="1"/>
</dbReference>
<accession>A0ABD2QKR0</accession>
<evidence type="ECO:0000313" key="2">
    <source>
        <dbReference type="Proteomes" id="UP001626550"/>
    </source>
</evidence>